<dbReference type="InterPro" id="IPR050276">
    <property type="entry name" value="MshD_Acetyltransferase"/>
</dbReference>
<dbReference type="KEGG" id="str:Sterm_1080"/>
<dbReference type="PROSITE" id="PS51186">
    <property type="entry name" value="GNAT"/>
    <property type="match status" value="1"/>
</dbReference>
<dbReference type="Gene3D" id="3.40.630.30">
    <property type="match status" value="1"/>
</dbReference>
<keyword evidence="3" id="KW-1185">Reference proteome</keyword>
<reference evidence="3" key="1">
    <citation type="submission" date="2009-09" db="EMBL/GenBank/DDBJ databases">
        <title>The complete chromosome of Sebaldella termitidis ATCC 33386.</title>
        <authorList>
            <consortium name="US DOE Joint Genome Institute (JGI-PGF)"/>
            <person name="Lucas S."/>
            <person name="Copeland A."/>
            <person name="Lapidus A."/>
            <person name="Glavina del Rio T."/>
            <person name="Dalin E."/>
            <person name="Tice H."/>
            <person name="Bruce D."/>
            <person name="Goodwin L."/>
            <person name="Pitluck S."/>
            <person name="Kyrpides N."/>
            <person name="Mavromatis K."/>
            <person name="Ivanova N."/>
            <person name="Mikhailova N."/>
            <person name="Sims D."/>
            <person name="Meincke L."/>
            <person name="Brettin T."/>
            <person name="Detter J.C."/>
            <person name="Han C."/>
            <person name="Larimer F."/>
            <person name="Land M."/>
            <person name="Hauser L."/>
            <person name="Markowitz V."/>
            <person name="Cheng J.F."/>
            <person name="Hugenholtz P."/>
            <person name="Woyke T."/>
            <person name="Wu D."/>
            <person name="Eisen J.A."/>
        </authorList>
    </citation>
    <scope>NUCLEOTIDE SEQUENCE [LARGE SCALE GENOMIC DNA]</scope>
    <source>
        <strain evidence="3">ATCC 33386 / NCTC 11300</strain>
    </source>
</reference>
<dbReference type="eggNOG" id="COG1247">
    <property type="taxonomic scope" value="Bacteria"/>
</dbReference>
<dbReference type="InterPro" id="IPR000182">
    <property type="entry name" value="GNAT_dom"/>
</dbReference>
<dbReference type="RefSeq" id="WP_012860544.1">
    <property type="nucleotide sequence ID" value="NC_013517.1"/>
</dbReference>
<dbReference type="AlphaFoldDB" id="D1AFR3"/>
<dbReference type="CDD" id="cd04301">
    <property type="entry name" value="NAT_SF"/>
    <property type="match status" value="1"/>
</dbReference>
<dbReference type="PANTHER" id="PTHR43617">
    <property type="entry name" value="L-AMINO ACID N-ACETYLTRANSFERASE"/>
    <property type="match status" value="1"/>
</dbReference>
<dbReference type="HOGENOM" id="CLU_013985_13_2_0"/>
<dbReference type="SUPFAM" id="SSF55729">
    <property type="entry name" value="Acyl-CoA N-acyltransferases (Nat)"/>
    <property type="match status" value="1"/>
</dbReference>
<gene>
    <name evidence="2" type="ordered locus">Sterm_1080</name>
</gene>
<dbReference type="Pfam" id="PF00583">
    <property type="entry name" value="Acetyltransf_1"/>
    <property type="match status" value="1"/>
</dbReference>
<proteinExistence type="predicted"/>
<dbReference type="PANTHER" id="PTHR43617:SF22">
    <property type="entry name" value="L-AMINO ACID N-ACETYLTRANSFERASE AAAT"/>
    <property type="match status" value="1"/>
</dbReference>
<evidence type="ECO:0000313" key="2">
    <source>
        <dbReference type="EMBL" id="ACZ07948.1"/>
    </source>
</evidence>
<dbReference type="STRING" id="526218.Sterm_1080"/>
<reference evidence="2 3" key="2">
    <citation type="journal article" date="2010" name="Stand. Genomic Sci.">
        <title>Complete genome sequence of Sebaldella termitidis type strain (NCTC 11300).</title>
        <authorList>
            <person name="Harmon-Smith M."/>
            <person name="Celia L."/>
            <person name="Chertkov O."/>
            <person name="Lapidus A."/>
            <person name="Copeland A."/>
            <person name="Glavina Del Rio T."/>
            <person name="Nolan M."/>
            <person name="Lucas S."/>
            <person name="Tice H."/>
            <person name="Cheng J.F."/>
            <person name="Han C."/>
            <person name="Detter J.C."/>
            <person name="Bruce D."/>
            <person name="Goodwin L."/>
            <person name="Pitluck S."/>
            <person name="Pati A."/>
            <person name="Liolios K."/>
            <person name="Ivanova N."/>
            <person name="Mavromatis K."/>
            <person name="Mikhailova N."/>
            <person name="Chen A."/>
            <person name="Palaniappan K."/>
            <person name="Land M."/>
            <person name="Hauser L."/>
            <person name="Chang Y.J."/>
            <person name="Jeffries C.D."/>
            <person name="Brettin T."/>
            <person name="Goker M."/>
            <person name="Beck B."/>
            <person name="Bristow J."/>
            <person name="Eisen J.A."/>
            <person name="Markowitz V."/>
            <person name="Hugenholtz P."/>
            <person name="Kyrpides N.C."/>
            <person name="Klenk H.P."/>
            <person name="Chen F."/>
        </authorList>
    </citation>
    <scope>NUCLEOTIDE SEQUENCE [LARGE SCALE GENOMIC DNA]</scope>
    <source>
        <strain evidence="3">ATCC 33386 / NCTC 11300</strain>
    </source>
</reference>
<dbReference type="InterPro" id="IPR016181">
    <property type="entry name" value="Acyl_CoA_acyltransferase"/>
</dbReference>
<accession>D1AFR3</accession>
<organism evidence="2 3">
    <name type="scientific">Sebaldella termitidis (strain ATCC 33386 / NCTC 11300)</name>
    <dbReference type="NCBI Taxonomy" id="526218"/>
    <lineage>
        <taxon>Bacteria</taxon>
        <taxon>Fusobacteriati</taxon>
        <taxon>Fusobacteriota</taxon>
        <taxon>Fusobacteriia</taxon>
        <taxon>Fusobacteriales</taxon>
        <taxon>Leptotrichiaceae</taxon>
        <taxon>Sebaldella</taxon>
    </lineage>
</organism>
<feature type="domain" description="N-acetyltransferase" evidence="1">
    <location>
        <begin position="1"/>
        <end position="167"/>
    </location>
</feature>
<dbReference type="GO" id="GO:0016747">
    <property type="term" value="F:acyltransferase activity, transferring groups other than amino-acyl groups"/>
    <property type="evidence" value="ECO:0007669"/>
    <property type="project" value="InterPro"/>
</dbReference>
<dbReference type="Proteomes" id="UP000000845">
    <property type="component" value="Chromosome"/>
</dbReference>
<evidence type="ECO:0000259" key="1">
    <source>
        <dbReference type="PROSITE" id="PS51186"/>
    </source>
</evidence>
<evidence type="ECO:0000313" key="3">
    <source>
        <dbReference type="Proteomes" id="UP000000845"/>
    </source>
</evidence>
<dbReference type="EMBL" id="CP001739">
    <property type="protein sequence ID" value="ACZ07948.1"/>
    <property type="molecule type" value="Genomic_DNA"/>
</dbReference>
<name>D1AFR3_SEBTE</name>
<sequence>MKMRHAKNEDLDKIMKIIDETVKEMNENGNFQWDESYPNREVFINDIKEGTLYAAVNDRDEVIGISVANFDSFEEYDNLEWKSQKSDYVIHRLAVDNVYRNEGVAAFLMENIEKEIIKKGKCYMRTDTNSKNIKAQRFFEKVGYKFVGEIKVPRLKDTFFCYEKRLCD</sequence>
<protein>
    <submittedName>
        <fullName evidence="2">GCN5-related N-acetyltransferase</fullName>
    </submittedName>
</protein>